<evidence type="ECO:0000313" key="2">
    <source>
        <dbReference type="Proteomes" id="UP001279734"/>
    </source>
</evidence>
<reference evidence="1" key="1">
    <citation type="submission" date="2023-05" db="EMBL/GenBank/DDBJ databases">
        <title>Nepenthes gracilis genome sequencing.</title>
        <authorList>
            <person name="Fukushima K."/>
        </authorList>
    </citation>
    <scope>NUCLEOTIDE SEQUENCE</scope>
    <source>
        <strain evidence="1">SING2019-196</strain>
    </source>
</reference>
<organism evidence="1 2">
    <name type="scientific">Nepenthes gracilis</name>
    <name type="common">Slender pitcher plant</name>
    <dbReference type="NCBI Taxonomy" id="150966"/>
    <lineage>
        <taxon>Eukaryota</taxon>
        <taxon>Viridiplantae</taxon>
        <taxon>Streptophyta</taxon>
        <taxon>Embryophyta</taxon>
        <taxon>Tracheophyta</taxon>
        <taxon>Spermatophyta</taxon>
        <taxon>Magnoliopsida</taxon>
        <taxon>eudicotyledons</taxon>
        <taxon>Gunneridae</taxon>
        <taxon>Pentapetalae</taxon>
        <taxon>Caryophyllales</taxon>
        <taxon>Nepenthaceae</taxon>
        <taxon>Nepenthes</taxon>
    </lineage>
</organism>
<evidence type="ECO:0000313" key="1">
    <source>
        <dbReference type="EMBL" id="GMH03249.1"/>
    </source>
</evidence>
<dbReference type="AlphaFoldDB" id="A0AAD3S308"/>
<dbReference type="Proteomes" id="UP001279734">
    <property type="component" value="Unassembled WGS sequence"/>
</dbReference>
<keyword evidence="2" id="KW-1185">Reference proteome</keyword>
<protein>
    <submittedName>
        <fullName evidence="1">Uncharacterized protein</fullName>
    </submittedName>
</protein>
<proteinExistence type="predicted"/>
<comment type="caution">
    <text evidence="1">The sequence shown here is derived from an EMBL/GenBank/DDBJ whole genome shotgun (WGS) entry which is preliminary data.</text>
</comment>
<name>A0AAD3S308_NEPGR</name>
<gene>
    <name evidence="1" type="ORF">Nepgr_005088</name>
</gene>
<accession>A0AAD3S308</accession>
<sequence length="67" mass="7665">MESLKVFGWKFGCLHRPPREVRRLVKSSPVHSVNCCPRSEATQKKIKDRGKMICTGWFLCTIDMIAG</sequence>
<dbReference type="EMBL" id="BSYO01000004">
    <property type="protein sequence ID" value="GMH03249.1"/>
    <property type="molecule type" value="Genomic_DNA"/>
</dbReference>